<evidence type="ECO:0000259" key="6">
    <source>
        <dbReference type="PROSITE" id="PS50950"/>
    </source>
</evidence>
<dbReference type="Proteomes" id="UP000494256">
    <property type="component" value="Unassembled WGS sequence"/>
</dbReference>
<dbReference type="Gene3D" id="6.20.210.20">
    <property type="entry name" value="THAP domain"/>
    <property type="match status" value="1"/>
</dbReference>
<protein>
    <recommendedName>
        <fullName evidence="6">THAP-type domain-containing protein</fullName>
    </recommendedName>
</protein>
<dbReference type="GO" id="GO:0003677">
    <property type="term" value="F:DNA binding"/>
    <property type="evidence" value="ECO:0007669"/>
    <property type="project" value="UniProtKB-UniRule"/>
</dbReference>
<dbReference type="SMART" id="SM00980">
    <property type="entry name" value="THAP"/>
    <property type="match status" value="1"/>
</dbReference>
<dbReference type="PROSITE" id="PS50950">
    <property type="entry name" value="ZF_THAP"/>
    <property type="match status" value="1"/>
</dbReference>
<dbReference type="EMBL" id="CADEBD010000324">
    <property type="protein sequence ID" value="CAB3245216.1"/>
    <property type="molecule type" value="Genomic_DNA"/>
</dbReference>
<dbReference type="Pfam" id="PF05485">
    <property type="entry name" value="THAP"/>
    <property type="match status" value="1"/>
</dbReference>
<accession>A0A8S1AD08</accession>
<evidence type="ECO:0000256" key="5">
    <source>
        <dbReference type="PROSITE-ProRule" id="PRU00309"/>
    </source>
</evidence>
<reference evidence="7 8" key="1">
    <citation type="submission" date="2020-04" db="EMBL/GenBank/DDBJ databases">
        <authorList>
            <person name="Wallbank WR R."/>
            <person name="Pardo Diaz C."/>
            <person name="Kozak K."/>
            <person name="Martin S."/>
            <person name="Jiggins C."/>
            <person name="Moest M."/>
            <person name="Warren A I."/>
            <person name="Byers J.R.P. K."/>
            <person name="Montejo-Kovacevich G."/>
            <person name="Yen C E."/>
        </authorList>
    </citation>
    <scope>NUCLEOTIDE SEQUENCE [LARGE SCALE GENOMIC DNA]</scope>
</reference>
<keyword evidence="1" id="KW-0479">Metal-binding</keyword>
<dbReference type="GO" id="GO:0008270">
    <property type="term" value="F:zinc ion binding"/>
    <property type="evidence" value="ECO:0007669"/>
    <property type="project" value="UniProtKB-KW"/>
</dbReference>
<dbReference type="OrthoDB" id="7453967at2759"/>
<keyword evidence="3" id="KW-0862">Zinc</keyword>
<keyword evidence="4 5" id="KW-0238">DNA-binding</keyword>
<evidence type="ECO:0000313" key="8">
    <source>
        <dbReference type="Proteomes" id="UP000494256"/>
    </source>
</evidence>
<feature type="domain" description="THAP-type" evidence="6">
    <location>
        <begin position="1"/>
        <end position="83"/>
    </location>
</feature>
<dbReference type="InterPro" id="IPR038441">
    <property type="entry name" value="THAP_Znf_sf"/>
</dbReference>
<evidence type="ECO:0000313" key="7">
    <source>
        <dbReference type="EMBL" id="CAB3245216.1"/>
    </source>
</evidence>
<organism evidence="7 8">
    <name type="scientific">Arctia plantaginis</name>
    <name type="common">Wood tiger moth</name>
    <name type="synonym">Phalaena plantaginis</name>
    <dbReference type="NCBI Taxonomy" id="874455"/>
    <lineage>
        <taxon>Eukaryota</taxon>
        <taxon>Metazoa</taxon>
        <taxon>Ecdysozoa</taxon>
        <taxon>Arthropoda</taxon>
        <taxon>Hexapoda</taxon>
        <taxon>Insecta</taxon>
        <taxon>Pterygota</taxon>
        <taxon>Neoptera</taxon>
        <taxon>Endopterygota</taxon>
        <taxon>Lepidoptera</taxon>
        <taxon>Glossata</taxon>
        <taxon>Ditrysia</taxon>
        <taxon>Noctuoidea</taxon>
        <taxon>Erebidae</taxon>
        <taxon>Arctiinae</taxon>
        <taxon>Arctia</taxon>
    </lineage>
</organism>
<gene>
    <name evidence="7" type="ORF">APLA_LOCUS11020</name>
</gene>
<keyword evidence="2 5" id="KW-0863">Zinc-finger</keyword>
<sequence length="133" mass="15377">MPKLRKCCVVSCNANNETHRLFKFPKDDKLRELWLFYLVPVNVQLSGLTKGQLLNKYVCHLHFDRHQFDGAGNRLALGYPCLFTSKEILHGIPLSSINERNWNDHNYCKLPTVLQDSTETTTINEEDIKAKTD</sequence>
<dbReference type="InterPro" id="IPR006612">
    <property type="entry name" value="THAP_Znf"/>
</dbReference>
<comment type="caution">
    <text evidence="7">The sequence shown here is derived from an EMBL/GenBank/DDBJ whole genome shotgun (WGS) entry which is preliminary data.</text>
</comment>
<proteinExistence type="predicted"/>
<evidence type="ECO:0000256" key="3">
    <source>
        <dbReference type="ARBA" id="ARBA00022833"/>
    </source>
</evidence>
<evidence type="ECO:0000256" key="1">
    <source>
        <dbReference type="ARBA" id="ARBA00022723"/>
    </source>
</evidence>
<evidence type="ECO:0000256" key="2">
    <source>
        <dbReference type="ARBA" id="ARBA00022771"/>
    </source>
</evidence>
<name>A0A8S1AD08_ARCPL</name>
<dbReference type="SUPFAM" id="SSF57716">
    <property type="entry name" value="Glucocorticoid receptor-like (DNA-binding domain)"/>
    <property type="match status" value="1"/>
</dbReference>
<evidence type="ECO:0000256" key="4">
    <source>
        <dbReference type="ARBA" id="ARBA00023125"/>
    </source>
</evidence>
<dbReference type="AlphaFoldDB" id="A0A8S1AD08"/>